<keyword evidence="1" id="KW-0472">Membrane</keyword>
<proteinExistence type="predicted"/>
<protein>
    <submittedName>
        <fullName evidence="2">DUF3556 domain-containing protein</fullName>
    </submittedName>
</protein>
<dbReference type="InterPro" id="IPR021941">
    <property type="entry name" value="DUF3556_TM"/>
</dbReference>
<name>A0ABY3VNL0_9MYCO</name>
<feature type="transmembrane region" description="Helical" evidence="1">
    <location>
        <begin position="144"/>
        <end position="162"/>
    </location>
</feature>
<feature type="transmembrane region" description="Helical" evidence="1">
    <location>
        <begin position="312"/>
        <end position="334"/>
    </location>
</feature>
<keyword evidence="1" id="KW-0812">Transmembrane</keyword>
<evidence type="ECO:0000313" key="3">
    <source>
        <dbReference type="Proteomes" id="UP001055336"/>
    </source>
</evidence>
<accession>A0ABY3VNL0</accession>
<keyword evidence="3" id="KW-1185">Reference proteome</keyword>
<keyword evidence="1" id="KW-1133">Transmembrane helix</keyword>
<evidence type="ECO:0000313" key="2">
    <source>
        <dbReference type="EMBL" id="UMB69711.1"/>
    </source>
</evidence>
<gene>
    <name evidence="2" type="ORF">MKK62_25855</name>
</gene>
<dbReference type="RefSeq" id="WP_240261442.1">
    <property type="nucleotide sequence ID" value="NZ_CP092488.2"/>
</dbReference>
<dbReference type="EMBL" id="CP092488">
    <property type="protein sequence ID" value="UMB69711.1"/>
    <property type="molecule type" value="Genomic_DNA"/>
</dbReference>
<feature type="transmembrane region" description="Helical" evidence="1">
    <location>
        <begin position="42"/>
        <end position="63"/>
    </location>
</feature>
<evidence type="ECO:0000256" key="1">
    <source>
        <dbReference type="SAM" id="Phobius"/>
    </source>
</evidence>
<feature type="transmembrane region" description="Helical" evidence="1">
    <location>
        <begin position="210"/>
        <end position="239"/>
    </location>
</feature>
<organism evidence="2 3">
    <name type="scientific">Mycobacterium paraterrae</name>
    <dbReference type="NCBI Taxonomy" id="577492"/>
    <lineage>
        <taxon>Bacteria</taxon>
        <taxon>Bacillati</taxon>
        <taxon>Actinomycetota</taxon>
        <taxon>Actinomycetes</taxon>
        <taxon>Mycobacteriales</taxon>
        <taxon>Mycobacteriaceae</taxon>
        <taxon>Mycobacterium</taxon>
    </lineage>
</organism>
<reference evidence="2" key="1">
    <citation type="submission" date="2022-08" db="EMBL/GenBank/DDBJ databases">
        <title>Whole genome sequencing of non-tuberculosis mycobacteria type-strains.</title>
        <authorList>
            <person name="Igarashi Y."/>
            <person name="Osugi A."/>
            <person name="Mitarai S."/>
        </authorList>
    </citation>
    <scope>NUCLEOTIDE SEQUENCE</scope>
    <source>
        <strain evidence="2">DSM 45127</strain>
    </source>
</reference>
<sequence>MGFFAADSPPIDYAVWRQGSRSDRLKPLVRHIAERGMGSPDVLFVAYAVKIVLFMLGALGFVLTTEGIGGLSDISSWWSEPIVFQKVVLWSLLFEVLGLGCGFGPLTGKIKPPMGSVLYWLRVGTIRLPPWPRWIPLTAGDHRTLFEVTLYAGLLVTTVYALCSDGVKAMSFPGNTIGLIPEWPVVVIVALLAVVGLRDKLIFLACRGEVYGALTVTFLLPGLDMIVAAKLVMVAIWMGAATSKLNRHFPFVVATMMGNSPLVRWKRLRKKLYRRFPEDIRPSVIPRILAHGGTVIELGVPLVLLLSQGGPVTMVAAFVMVVFHLVILTSIPLGVPLEWNVFMIFGIGTLFVAHANIGIGDLQHPWPVVALTAVIVTAIALGNLHPPSVSFLPGMRYYAGNWDISTWCLTESATTKIHQARIGLGLLQHKQLERMVGAQNAEITLFRGLAFRAMYAHGRAVVTLLNRAIPEGREADYAVIEGEMVAAYALGWSFGDGHLHNEKLLRALQSRCRFEPGEVRVIMIDGQPIHRQRQNYRLIDAASGEFERGTFEIGELVIRQPWHDDVPVNVVAQASRPPGLR</sequence>
<feature type="transmembrane region" description="Helical" evidence="1">
    <location>
        <begin position="182"/>
        <end position="198"/>
    </location>
</feature>
<feature type="transmembrane region" description="Helical" evidence="1">
    <location>
        <begin position="245"/>
        <end position="263"/>
    </location>
</feature>
<dbReference type="Pfam" id="PF12077">
    <property type="entry name" value="DUF3556"/>
    <property type="match status" value="1"/>
</dbReference>
<feature type="transmembrane region" description="Helical" evidence="1">
    <location>
        <begin position="341"/>
        <end position="359"/>
    </location>
</feature>
<dbReference type="Proteomes" id="UP001055336">
    <property type="component" value="Chromosome"/>
</dbReference>
<feature type="transmembrane region" description="Helical" evidence="1">
    <location>
        <begin position="365"/>
        <end position="384"/>
    </location>
</feature>